<dbReference type="Gene3D" id="3.40.190.10">
    <property type="entry name" value="Periplasmic binding protein-like II"/>
    <property type="match status" value="2"/>
</dbReference>
<gene>
    <name evidence="7" type="ORF">SAMN02745775_108220</name>
</gene>
<name>A0A1I4CX91_9PROT</name>
<sequence length="342" mass="37332">MDPRKLIHLVAVIEEGSFKKASTKVGVSQPALSTSIARLEHSLGARLLERTSQGATPTPLGELIYAHARLIRDEVQRAKHRLSDQRQRDDGTIAMGTLPSLTPVIMPKAICQWRQRHPDPVLRITERIQVEALLSLIRGELDFIIAQTEWYGYIEGLRQRVLFRDRLHVIARPGHPAFALPQVTWSALAQYPWVIQMVGRHRTLLEKALASDGATMPRQLTECGSVPCLKALVAGSDSLAMLPASAIDAEVSEGRIRPLPIGGPLLNRDIAVIFREQFPLTPASRELVEAIAAVGLAVGEGPDPLSDAGKASPPHPCEQVPARLVPPMPPRRARAGSHNAAL</sequence>
<dbReference type="RefSeq" id="WP_092961660.1">
    <property type="nucleotide sequence ID" value="NZ_FOSQ01000008.1"/>
</dbReference>
<dbReference type="SUPFAM" id="SSF53850">
    <property type="entry name" value="Periplasmic binding protein-like II"/>
    <property type="match status" value="1"/>
</dbReference>
<dbReference type="InterPro" id="IPR036390">
    <property type="entry name" value="WH_DNA-bd_sf"/>
</dbReference>
<evidence type="ECO:0000256" key="4">
    <source>
        <dbReference type="ARBA" id="ARBA00023163"/>
    </source>
</evidence>
<dbReference type="SUPFAM" id="SSF46785">
    <property type="entry name" value="Winged helix' DNA-binding domain"/>
    <property type="match status" value="1"/>
</dbReference>
<evidence type="ECO:0000313" key="7">
    <source>
        <dbReference type="EMBL" id="SFK84827.1"/>
    </source>
</evidence>
<dbReference type="PRINTS" id="PR00039">
    <property type="entry name" value="HTHLYSR"/>
</dbReference>
<feature type="domain" description="HTH lysR-type" evidence="6">
    <location>
        <begin position="1"/>
        <end position="58"/>
    </location>
</feature>
<evidence type="ECO:0000313" key="8">
    <source>
        <dbReference type="Proteomes" id="UP000199473"/>
    </source>
</evidence>
<evidence type="ECO:0000256" key="5">
    <source>
        <dbReference type="SAM" id="MobiDB-lite"/>
    </source>
</evidence>
<evidence type="ECO:0000256" key="3">
    <source>
        <dbReference type="ARBA" id="ARBA00023125"/>
    </source>
</evidence>
<accession>A0A1I4CX91</accession>
<dbReference type="GO" id="GO:0003700">
    <property type="term" value="F:DNA-binding transcription factor activity"/>
    <property type="evidence" value="ECO:0007669"/>
    <property type="project" value="InterPro"/>
</dbReference>
<dbReference type="InterPro" id="IPR050950">
    <property type="entry name" value="HTH-type_LysR_regulators"/>
</dbReference>
<organism evidence="7 8">
    <name type="scientific">Falsiroseomonas stagni DSM 19981</name>
    <dbReference type="NCBI Taxonomy" id="1123062"/>
    <lineage>
        <taxon>Bacteria</taxon>
        <taxon>Pseudomonadati</taxon>
        <taxon>Pseudomonadota</taxon>
        <taxon>Alphaproteobacteria</taxon>
        <taxon>Acetobacterales</taxon>
        <taxon>Roseomonadaceae</taxon>
        <taxon>Falsiroseomonas</taxon>
    </lineage>
</organism>
<dbReference type="InterPro" id="IPR005119">
    <property type="entry name" value="LysR_subst-bd"/>
</dbReference>
<dbReference type="GO" id="GO:0005829">
    <property type="term" value="C:cytosol"/>
    <property type="evidence" value="ECO:0007669"/>
    <property type="project" value="TreeGrafter"/>
</dbReference>
<dbReference type="PANTHER" id="PTHR30419">
    <property type="entry name" value="HTH-TYPE TRANSCRIPTIONAL REGULATOR YBHD"/>
    <property type="match status" value="1"/>
</dbReference>
<keyword evidence="2" id="KW-0805">Transcription regulation</keyword>
<keyword evidence="8" id="KW-1185">Reference proteome</keyword>
<dbReference type="Pfam" id="PF03466">
    <property type="entry name" value="LysR_substrate"/>
    <property type="match status" value="1"/>
</dbReference>
<dbReference type="Proteomes" id="UP000199473">
    <property type="component" value="Unassembled WGS sequence"/>
</dbReference>
<reference evidence="7 8" key="1">
    <citation type="submission" date="2016-10" db="EMBL/GenBank/DDBJ databases">
        <authorList>
            <person name="de Groot N.N."/>
        </authorList>
    </citation>
    <scope>NUCLEOTIDE SEQUENCE [LARGE SCALE GENOMIC DNA]</scope>
    <source>
        <strain evidence="7 8">DSM 19981</strain>
    </source>
</reference>
<dbReference type="FunFam" id="1.10.10.10:FF:000001">
    <property type="entry name" value="LysR family transcriptional regulator"/>
    <property type="match status" value="1"/>
</dbReference>
<dbReference type="InterPro" id="IPR000847">
    <property type="entry name" value="LysR_HTH_N"/>
</dbReference>
<dbReference type="Pfam" id="PF00126">
    <property type="entry name" value="HTH_1"/>
    <property type="match status" value="1"/>
</dbReference>
<keyword evidence="4" id="KW-0804">Transcription</keyword>
<evidence type="ECO:0000256" key="1">
    <source>
        <dbReference type="ARBA" id="ARBA00009437"/>
    </source>
</evidence>
<dbReference type="PANTHER" id="PTHR30419:SF8">
    <property type="entry name" value="NITROGEN ASSIMILATION TRANSCRIPTIONAL ACTIVATOR-RELATED"/>
    <property type="match status" value="1"/>
</dbReference>
<dbReference type="GO" id="GO:0003677">
    <property type="term" value="F:DNA binding"/>
    <property type="evidence" value="ECO:0007669"/>
    <property type="project" value="UniProtKB-KW"/>
</dbReference>
<proteinExistence type="inferred from homology"/>
<dbReference type="STRING" id="1123062.SAMN02745775_108220"/>
<dbReference type="InterPro" id="IPR036388">
    <property type="entry name" value="WH-like_DNA-bd_sf"/>
</dbReference>
<dbReference type="AlphaFoldDB" id="A0A1I4CX91"/>
<dbReference type="EMBL" id="FOSQ01000008">
    <property type="protein sequence ID" value="SFK84827.1"/>
    <property type="molecule type" value="Genomic_DNA"/>
</dbReference>
<protein>
    <submittedName>
        <fullName evidence="7">DNA-binding transcriptional regulator, LysR family</fullName>
    </submittedName>
</protein>
<keyword evidence="3 7" id="KW-0238">DNA-binding</keyword>
<dbReference type="Gene3D" id="1.10.10.10">
    <property type="entry name" value="Winged helix-like DNA-binding domain superfamily/Winged helix DNA-binding domain"/>
    <property type="match status" value="1"/>
</dbReference>
<dbReference type="PROSITE" id="PS50931">
    <property type="entry name" value="HTH_LYSR"/>
    <property type="match status" value="1"/>
</dbReference>
<comment type="similarity">
    <text evidence="1">Belongs to the LysR transcriptional regulatory family.</text>
</comment>
<evidence type="ECO:0000259" key="6">
    <source>
        <dbReference type="PROSITE" id="PS50931"/>
    </source>
</evidence>
<dbReference type="OrthoDB" id="9806538at2"/>
<feature type="region of interest" description="Disordered" evidence="5">
    <location>
        <begin position="303"/>
        <end position="342"/>
    </location>
</feature>
<evidence type="ECO:0000256" key="2">
    <source>
        <dbReference type="ARBA" id="ARBA00023015"/>
    </source>
</evidence>